<dbReference type="EMBL" id="HBUF01612641">
    <property type="protein sequence ID" value="CAG6779069.1"/>
    <property type="molecule type" value="Transcribed_RNA"/>
</dbReference>
<protein>
    <submittedName>
        <fullName evidence="2">Uncharacterized protein</fullName>
    </submittedName>
</protein>
<organism evidence="2">
    <name type="scientific">Cacopsylla melanoneura</name>
    <dbReference type="NCBI Taxonomy" id="428564"/>
    <lineage>
        <taxon>Eukaryota</taxon>
        <taxon>Metazoa</taxon>
        <taxon>Ecdysozoa</taxon>
        <taxon>Arthropoda</taxon>
        <taxon>Hexapoda</taxon>
        <taxon>Insecta</taxon>
        <taxon>Pterygota</taxon>
        <taxon>Neoptera</taxon>
        <taxon>Paraneoptera</taxon>
        <taxon>Hemiptera</taxon>
        <taxon>Sternorrhyncha</taxon>
        <taxon>Psylloidea</taxon>
        <taxon>Psyllidae</taxon>
        <taxon>Psyllinae</taxon>
        <taxon>Cacopsylla</taxon>
    </lineage>
</organism>
<dbReference type="AlphaFoldDB" id="A0A8D9F6U3"/>
<dbReference type="EMBL" id="HBUF01237292">
    <property type="protein sequence ID" value="CAG6675608.1"/>
    <property type="molecule type" value="Transcribed_RNA"/>
</dbReference>
<sequence length="138" mass="15716">MSCSIYWLPFLSRDSPPKGTSDGNEKRESWRNKGGERCRNVAATRCTVRARTRRIVTAVSRTWNVFNRSKTTERKKDCPGSNVNRNAICTEIVTWCAKPRPLSLTPRLRLKIVLTVLWTDSIIPTTSCLSISFQVVSR</sequence>
<evidence type="ECO:0000313" key="2">
    <source>
        <dbReference type="EMBL" id="CAG6779067.1"/>
    </source>
</evidence>
<evidence type="ECO:0000256" key="1">
    <source>
        <dbReference type="SAM" id="MobiDB-lite"/>
    </source>
</evidence>
<accession>A0A8D9F6U3</accession>
<dbReference type="EMBL" id="HBUF01612640">
    <property type="protein sequence ID" value="CAG6779067.1"/>
    <property type="molecule type" value="Transcribed_RNA"/>
</dbReference>
<dbReference type="EMBL" id="HBUF01237293">
    <property type="protein sequence ID" value="CAG6675610.1"/>
    <property type="molecule type" value="Transcribed_RNA"/>
</dbReference>
<proteinExistence type="predicted"/>
<name>A0A8D9F6U3_9HEMI</name>
<feature type="compositionally biased region" description="Basic and acidic residues" evidence="1">
    <location>
        <begin position="23"/>
        <end position="34"/>
    </location>
</feature>
<reference evidence="2" key="1">
    <citation type="submission" date="2021-05" db="EMBL/GenBank/DDBJ databases">
        <authorList>
            <person name="Alioto T."/>
            <person name="Alioto T."/>
            <person name="Gomez Garrido J."/>
        </authorList>
    </citation>
    <scope>NUCLEOTIDE SEQUENCE</scope>
</reference>
<feature type="region of interest" description="Disordered" evidence="1">
    <location>
        <begin position="15"/>
        <end position="34"/>
    </location>
</feature>
<dbReference type="EMBL" id="HBUF01612639">
    <property type="protein sequence ID" value="CAG6779065.1"/>
    <property type="molecule type" value="Transcribed_RNA"/>
</dbReference>